<reference evidence="2 3" key="1">
    <citation type="submission" date="2024-11" db="EMBL/GenBank/DDBJ databases">
        <title>Adaptive evolution of stress response genes in parasites aligns with host niche diversity.</title>
        <authorList>
            <person name="Hahn C."/>
            <person name="Resl P."/>
        </authorList>
    </citation>
    <scope>NUCLEOTIDE SEQUENCE [LARGE SCALE GENOMIC DNA]</scope>
    <source>
        <strain evidence="2">EGGRZ-B1_66</strain>
        <tissue evidence="2">Body</tissue>
    </source>
</reference>
<organism evidence="2 3">
    <name type="scientific">Cichlidogyrus casuarinus</name>
    <dbReference type="NCBI Taxonomy" id="1844966"/>
    <lineage>
        <taxon>Eukaryota</taxon>
        <taxon>Metazoa</taxon>
        <taxon>Spiralia</taxon>
        <taxon>Lophotrochozoa</taxon>
        <taxon>Platyhelminthes</taxon>
        <taxon>Monogenea</taxon>
        <taxon>Monopisthocotylea</taxon>
        <taxon>Dactylogyridea</taxon>
        <taxon>Ancyrocephalidae</taxon>
        <taxon>Cichlidogyrus</taxon>
    </lineage>
</organism>
<dbReference type="Proteomes" id="UP001626550">
    <property type="component" value="Unassembled WGS sequence"/>
</dbReference>
<keyword evidence="3" id="KW-1185">Reference proteome</keyword>
<feature type="compositionally biased region" description="Acidic residues" evidence="1">
    <location>
        <begin position="94"/>
        <end position="103"/>
    </location>
</feature>
<feature type="region of interest" description="Disordered" evidence="1">
    <location>
        <begin position="1"/>
        <end position="103"/>
    </location>
</feature>
<evidence type="ECO:0000256" key="1">
    <source>
        <dbReference type="SAM" id="MobiDB-lite"/>
    </source>
</evidence>
<proteinExistence type="predicted"/>
<accession>A0ABD2PVG7</accession>
<name>A0ABD2PVG7_9PLAT</name>
<gene>
    <name evidence="2" type="primary">KAT6A</name>
    <name evidence="2" type="ORF">Ciccas_010543</name>
</gene>
<dbReference type="EMBL" id="JBJKFK010002589">
    <property type="protein sequence ID" value="KAL3310882.1"/>
    <property type="molecule type" value="Genomic_DNA"/>
</dbReference>
<feature type="compositionally biased region" description="Pro residues" evidence="1">
    <location>
        <begin position="25"/>
        <end position="45"/>
    </location>
</feature>
<evidence type="ECO:0000313" key="2">
    <source>
        <dbReference type="EMBL" id="KAL3310882.1"/>
    </source>
</evidence>
<comment type="caution">
    <text evidence="2">The sequence shown here is derived from an EMBL/GenBank/DDBJ whole genome shotgun (WGS) entry which is preliminary data.</text>
</comment>
<dbReference type="AlphaFoldDB" id="A0ABD2PVG7"/>
<evidence type="ECO:0000313" key="3">
    <source>
        <dbReference type="Proteomes" id="UP001626550"/>
    </source>
</evidence>
<protein>
    <submittedName>
        <fullName evidence="2">Histone acetyltransferase kat6a</fullName>
    </submittedName>
</protein>
<sequence>MSARAMFDTGLSIFKDDSVQILYQQPPPKPPQPPPNPPQPPPNPHPQQSIMGIPPQLHPQQHPPEPAQPQSMLQAFVHPQPKPQSQGQHPQLQDIEDSDSYKD</sequence>